<gene>
    <name evidence="1" type="ORF">PHA72_27105</name>
</gene>
<reference evidence="1 2" key="1">
    <citation type="submission" date="2023-01" db="EMBL/GenBank/DDBJ databases">
        <title>Genome sequence resource and annotation of Enterobacter ludwigii, an economically important pathogen of seedling wilt with strawberry.</title>
        <authorList>
            <person name="Xie Y."/>
        </authorList>
    </citation>
    <scope>NUCLEOTIDE SEQUENCE [LARGE SCALE GENOMIC DNA]</scope>
    <source>
        <strain evidence="1 2">CM-TZ4</strain>
        <plasmid evidence="1 2">unnamed2</plasmid>
    </source>
</reference>
<dbReference type="EMBL" id="CP116349">
    <property type="protein sequence ID" value="WCE16195.1"/>
    <property type="molecule type" value="Genomic_DNA"/>
</dbReference>
<name>A0AAX3LIY0_9ENTR</name>
<dbReference type="Proteomes" id="UP001210538">
    <property type="component" value="Plasmid unnamed2"/>
</dbReference>
<accession>A0AAX3LIY0</accession>
<keyword evidence="2" id="KW-1185">Reference proteome</keyword>
<evidence type="ECO:0000313" key="2">
    <source>
        <dbReference type="Proteomes" id="UP001210538"/>
    </source>
</evidence>
<organism evidence="1 2">
    <name type="scientific">Enterobacter ludwigii</name>
    <dbReference type="NCBI Taxonomy" id="299767"/>
    <lineage>
        <taxon>Bacteria</taxon>
        <taxon>Pseudomonadati</taxon>
        <taxon>Pseudomonadota</taxon>
        <taxon>Gammaproteobacteria</taxon>
        <taxon>Enterobacterales</taxon>
        <taxon>Enterobacteriaceae</taxon>
        <taxon>Enterobacter</taxon>
        <taxon>Enterobacter cloacae complex</taxon>
    </lineage>
</organism>
<dbReference type="RefSeq" id="WP_271661519.1">
    <property type="nucleotide sequence ID" value="NZ_CP116349.1"/>
</dbReference>
<keyword evidence="1" id="KW-0614">Plasmid</keyword>
<proteinExistence type="predicted"/>
<protein>
    <submittedName>
        <fullName evidence="1">Uncharacterized protein</fullName>
    </submittedName>
</protein>
<dbReference type="AlphaFoldDB" id="A0AAX3LIY0"/>
<sequence length="313" mass="36490">MIINNEFNTRYLDLFCQSPVSRIILMTSDDEELKLNRIEINFTEYDALSDKIRLLCINYGNIANHYVWDGKNQIQTQFTIADCLESAETDLKSIVGKNFDSFARRAINAAWSEVRVDFLLKHRVETPSVALPCKSTLAELGIDLTDDLAALMFLSTSDNYFVGNSLLQQISLSVKNSDVERLSLVCTDIAYGNYAKKLRDIARCINRKLKGVYYIDTVLDALRYIEFCQGWESKYIKEHFSELENNGVRFINFNLSNDEVHDYYNELFMKESDFLKTQDLNHQAEFIGQLWDVWFEELCDEAKRYDRQHGRFN</sequence>
<evidence type="ECO:0000313" key="1">
    <source>
        <dbReference type="EMBL" id="WCE16195.1"/>
    </source>
</evidence>
<geneLocation type="plasmid" evidence="1 2">
    <name>unnamed2</name>
</geneLocation>